<name>A0ABQ8TD88_PERAM</name>
<proteinExistence type="predicted"/>
<dbReference type="Proteomes" id="UP001148838">
    <property type="component" value="Unassembled WGS sequence"/>
</dbReference>
<protein>
    <submittedName>
        <fullName evidence="1">Uncharacterized protein</fullName>
    </submittedName>
</protein>
<organism evidence="1 2">
    <name type="scientific">Periplaneta americana</name>
    <name type="common">American cockroach</name>
    <name type="synonym">Blatta americana</name>
    <dbReference type="NCBI Taxonomy" id="6978"/>
    <lineage>
        <taxon>Eukaryota</taxon>
        <taxon>Metazoa</taxon>
        <taxon>Ecdysozoa</taxon>
        <taxon>Arthropoda</taxon>
        <taxon>Hexapoda</taxon>
        <taxon>Insecta</taxon>
        <taxon>Pterygota</taxon>
        <taxon>Neoptera</taxon>
        <taxon>Polyneoptera</taxon>
        <taxon>Dictyoptera</taxon>
        <taxon>Blattodea</taxon>
        <taxon>Blattoidea</taxon>
        <taxon>Blattidae</taxon>
        <taxon>Blattinae</taxon>
        <taxon>Periplaneta</taxon>
    </lineage>
</organism>
<keyword evidence="2" id="KW-1185">Reference proteome</keyword>
<dbReference type="EMBL" id="JAJSOF020000011">
    <property type="protein sequence ID" value="KAJ4444066.1"/>
    <property type="molecule type" value="Genomic_DNA"/>
</dbReference>
<evidence type="ECO:0000313" key="2">
    <source>
        <dbReference type="Proteomes" id="UP001148838"/>
    </source>
</evidence>
<gene>
    <name evidence="1" type="ORF">ANN_05855</name>
</gene>
<comment type="caution">
    <text evidence="1">The sequence shown here is derived from an EMBL/GenBank/DDBJ whole genome shotgun (WGS) entry which is preliminary data.</text>
</comment>
<accession>A0ABQ8TD88</accession>
<sequence>MTASACPPATDTVETDGLPLSPDLEWRVLAFKYPAIANYSCFDIIKEKLNVEIFDKIHCILQDDSTGRADVVINRKKNQAMVLDSITRLERDTMQPHQTDEEKRDISEPCFPYFSSKYNKWSVQGILFEARGLLSKYDQLKLLECKLFTMKKITVQILRDSLQIPHMAPRWVWRLAFVSLAVLLLAQTTSSAQSEYNPSVVSSPAVISE</sequence>
<reference evidence="1 2" key="1">
    <citation type="journal article" date="2022" name="Allergy">
        <title>Genome assembly and annotation of Periplaneta americana reveal a comprehensive cockroach allergen profile.</title>
        <authorList>
            <person name="Wang L."/>
            <person name="Xiong Q."/>
            <person name="Saelim N."/>
            <person name="Wang L."/>
            <person name="Nong W."/>
            <person name="Wan A.T."/>
            <person name="Shi M."/>
            <person name="Liu X."/>
            <person name="Cao Q."/>
            <person name="Hui J.H.L."/>
            <person name="Sookrung N."/>
            <person name="Leung T.F."/>
            <person name="Tungtrongchitr A."/>
            <person name="Tsui S.K.W."/>
        </authorList>
    </citation>
    <scope>NUCLEOTIDE SEQUENCE [LARGE SCALE GENOMIC DNA]</scope>
    <source>
        <strain evidence="1">PWHHKU_190912</strain>
    </source>
</reference>
<evidence type="ECO:0000313" key="1">
    <source>
        <dbReference type="EMBL" id="KAJ4444066.1"/>
    </source>
</evidence>